<evidence type="ECO:0000313" key="1">
    <source>
        <dbReference type="EnsemblPlants" id="Bo4g076980.1"/>
    </source>
</evidence>
<dbReference type="EnsemblPlants" id="Bo4g076980.1">
    <property type="protein sequence ID" value="Bo4g076980.1"/>
    <property type="gene ID" value="Bo4g076980"/>
</dbReference>
<name>A0A0D3BUK7_BRAOL</name>
<evidence type="ECO:0000313" key="2">
    <source>
        <dbReference type="Proteomes" id="UP000032141"/>
    </source>
</evidence>
<sequence>MEAKQSRIRSELGENFTDAVGSPFSIPPEVLTKDYDPESLIWSDDLNATLAPASVWDFAGGDDTVGWVLGCLGEFSKEGTSPITHVDIITLCQGVL</sequence>
<dbReference type="HOGENOM" id="CLU_2365686_0_0_1"/>
<reference evidence="1 2" key="1">
    <citation type="journal article" date="2014" name="Genome Biol.">
        <title>Transcriptome and methylome profiling reveals relics of genome dominance in the mesopolyploid Brassica oleracea.</title>
        <authorList>
            <person name="Parkin I.A."/>
            <person name="Koh C."/>
            <person name="Tang H."/>
            <person name="Robinson S.J."/>
            <person name="Kagale S."/>
            <person name="Clarke W.E."/>
            <person name="Town C.D."/>
            <person name="Nixon J."/>
            <person name="Krishnakumar V."/>
            <person name="Bidwell S.L."/>
            <person name="Denoeud F."/>
            <person name="Belcram H."/>
            <person name="Links M.G."/>
            <person name="Just J."/>
            <person name="Clarke C."/>
            <person name="Bender T."/>
            <person name="Huebert T."/>
            <person name="Mason A.S."/>
            <person name="Pires J.C."/>
            <person name="Barker G."/>
            <person name="Moore J."/>
            <person name="Walley P.G."/>
            <person name="Manoli S."/>
            <person name="Batley J."/>
            <person name="Edwards D."/>
            <person name="Nelson M.N."/>
            <person name="Wang X."/>
            <person name="Paterson A.H."/>
            <person name="King G."/>
            <person name="Bancroft I."/>
            <person name="Chalhoub B."/>
            <person name="Sharpe A.G."/>
        </authorList>
    </citation>
    <scope>NUCLEOTIDE SEQUENCE</scope>
    <source>
        <strain evidence="1 2">cv. TO1000</strain>
    </source>
</reference>
<dbReference type="Gramene" id="Bo4g076980.1">
    <property type="protein sequence ID" value="Bo4g076980.1"/>
    <property type="gene ID" value="Bo4g076980"/>
</dbReference>
<accession>A0A0D3BUK7</accession>
<keyword evidence="2" id="KW-1185">Reference proteome</keyword>
<dbReference type="Proteomes" id="UP000032141">
    <property type="component" value="Chromosome C4"/>
</dbReference>
<proteinExistence type="predicted"/>
<organism evidence="1 2">
    <name type="scientific">Brassica oleracea var. oleracea</name>
    <dbReference type="NCBI Taxonomy" id="109376"/>
    <lineage>
        <taxon>Eukaryota</taxon>
        <taxon>Viridiplantae</taxon>
        <taxon>Streptophyta</taxon>
        <taxon>Embryophyta</taxon>
        <taxon>Tracheophyta</taxon>
        <taxon>Spermatophyta</taxon>
        <taxon>Magnoliopsida</taxon>
        <taxon>eudicotyledons</taxon>
        <taxon>Gunneridae</taxon>
        <taxon>Pentapetalae</taxon>
        <taxon>rosids</taxon>
        <taxon>malvids</taxon>
        <taxon>Brassicales</taxon>
        <taxon>Brassicaceae</taxon>
        <taxon>Brassiceae</taxon>
        <taxon>Brassica</taxon>
    </lineage>
</organism>
<dbReference type="AlphaFoldDB" id="A0A0D3BUK7"/>
<protein>
    <submittedName>
        <fullName evidence="1">Uncharacterized protein</fullName>
    </submittedName>
</protein>
<reference evidence="1" key="2">
    <citation type="submission" date="2015-03" db="UniProtKB">
        <authorList>
            <consortium name="EnsemblPlants"/>
        </authorList>
    </citation>
    <scope>IDENTIFICATION</scope>
</reference>